<protein>
    <recommendedName>
        <fullName evidence="7">Phosphatidylglycerol--prolipoprotein diacylglyceryl transferase</fullName>
        <ecNumber evidence="7">2.5.1.145</ecNumber>
    </recommendedName>
</protein>
<comment type="similarity">
    <text evidence="1 7">Belongs to the Lgt family.</text>
</comment>
<feature type="binding site" evidence="7">
    <location>
        <position position="142"/>
    </location>
    <ligand>
        <name>a 1,2-diacyl-sn-glycero-3-phospho-(1'-sn-glycerol)</name>
        <dbReference type="ChEBI" id="CHEBI:64716"/>
    </ligand>
</feature>
<feature type="transmembrane region" description="Helical" evidence="7">
    <location>
        <begin position="237"/>
        <end position="257"/>
    </location>
</feature>
<feature type="transmembrane region" description="Helical" evidence="7">
    <location>
        <begin position="98"/>
        <end position="115"/>
    </location>
</feature>
<keyword evidence="4 7" id="KW-0812">Transmembrane</keyword>
<feature type="transmembrane region" description="Helical" evidence="7">
    <location>
        <begin position="23"/>
        <end position="45"/>
    </location>
</feature>
<comment type="function">
    <text evidence="7">Catalyzes the transfer of the diacylglyceryl group from phosphatidylglycerol to the sulfhydryl group of the N-terminal cysteine of a prolipoprotein, the first step in the formation of mature lipoproteins.</text>
</comment>
<feature type="transmembrane region" description="Helical" evidence="7">
    <location>
        <begin position="122"/>
        <end position="141"/>
    </location>
</feature>
<dbReference type="GO" id="GO:0008961">
    <property type="term" value="F:phosphatidylglycerol-prolipoprotein diacylglyceryl transferase activity"/>
    <property type="evidence" value="ECO:0007669"/>
    <property type="project" value="UniProtKB-UniRule"/>
</dbReference>
<gene>
    <name evidence="7" type="primary">lgt</name>
    <name evidence="8" type="ORF">BC781_105242</name>
</gene>
<evidence type="ECO:0000256" key="2">
    <source>
        <dbReference type="ARBA" id="ARBA00022475"/>
    </source>
</evidence>
<dbReference type="AlphaFoldDB" id="A0A315Z7P3"/>
<dbReference type="EMBL" id="QGDO01000005">
    <property type="protein sequence ID" value="PWJ40174.1"/>
    <property type="molecule type" value="Genomic_DNA"/>
</dbReference>
<evidence type="ECO:0000256" key="1">
    <source>
        <dbReference type="ARBA" id="ARBA00007150"/>
    </source>
</evidence>
<comment type="pathway">
    <text evidence="7">Protein modification; lipoprotein biosynthesis (diacylglyceryl transfer).</text>
</comment>
<feature type="transmembrane region" description="Helical" evidence="7">
    <location>
        <begin position="57"/>
        <end position="78"/>
    </location>
</feature>
<keyword evidence="5 7" id="KW-1133">Transmembrane helix</keyword>
<comment type="catalytic activity">
    <reaction evidence="7">
        <text>L-cysteinyl-[prolipoprotein] + a 1,2-diacyl-sn-glycero-3-phospho-(1'-sn-glycerol) = an S-1,2-diacyl-sn-glyceryl-L-cysteinyl-[prolipoprotein] + sn-glycerol 1-phosphate + H(+)</text>
        <dbReference type="Rhea" id="RHEA:56712"/>
        <dbReference type="Rhea" id="RHEA-COMP:14679"/>
        <dbReference type="Rhea" id="RHEA-COMP:14680"/>
        <dbReference type="ChEBI" id="CHEBI:15378"/>
        <dbReference type="ChEBI" id="CHEBI:29950"/>
        <dbReference type="ChEBI" id="CHEBI:57685"/>
        <dbReference type="ChEBI" id="CHEBI:64716"/>
        <dbReference type="ChEBI" id="CHEBI:140658"/>
        <dbReference type="EC" id="2.5.1.145"/>
    </reaction>
</comment>
<evidence type="ECO:0000313" key="9">
    <source>
        <dbReference type="Proteomes" id="UP000245535"/>
    </source>
</evidence>
<evidence type="ECO:0000313" key="8">
    <source>
        <dbReference type="EMBL" id="PWJ40174.1"/>
    </source>
</evidence>
<organism evidence="8 9">
    <name type="scientific">Sediminitomix flava</name>
    <dbReference type="NCBI Taxonomy" id="379075"/>
    <lineage>
        <taxon>Bacteria</taxon>
        <taxon>Pseudomonadati</taxon>
        <taxon>Bacteroidota</taxon>
        <taxon>Cytophagia</taxon>
        <taxon>Cytophagales</taxon>
        <taxon>Flammeovirgaceae</taxon>
        <taxon>Sediminitomix</taxon>
    </lineage>
</organism>
<accession>A0A315Z7P3</accession>
<feature type="transmembrane region" description="Helical" evidence="7">
    <location>
        <begin position="207"/>
        <end position="225"/>
    </location>
</feature>
<dbReference type="InterPro" id="IPR001640">
    <property type="entry name" value="Lgt"/>
</dbReference>
<reference evidence="8 9" key="1">
    <citation type="submission" date="2018-03" db="EMBL/GenBank/DDBJ databases">
        <title>Genomic Encyclopedia of Archaeal and Bacterial Type Strains, Phase II (KMG-II): from individual species to whole genera.</title>
        <authorList>
            <person name="Goeker M."/>
        </authorList>
    </citation>
    <scope>NUCLEOTIDE SEQUENCE [LARGE SCALE GENOMIC DNA]</scope>
    <source>
        <strain evidence="8 9">DSM 28229</strain>
    </source>
</reference>
<evidence type="ECO:0000256" key="3">
    <source>
        <dbReference type="ARBA" id="ARBA00022679"/>
    </source>
</evidence>
<dbReference type="Proteomes" id="UP000245535">
    <property type="component" value="Unassembled WGS sequence"/>
</dbReference>
<dbReference type="PANTHER" id="PTHR30589">
    <property type="entry name" value="PROLIPOPROTEIN DIACYLGLYCERYL TRANSFERASE"/>
    <property type="match status" value="1"/>
</dbReference>
<dbReference type="GO" id="GO:0005886">
    <property type="term" value="C:plasma membrane"/>
    <property type="evidence" value="ECO:0007669"/>
    <property type="project" value="UniProtKB-SubCell"/>
</dbReference>
<dbReference type="GO" id="GO:0042158">
    <property type="term" value="P:lipoprotein biosynthetic process"/>
    <property type="evidence" value="ECO:0007669"/>
    <property type="project" value="UniProtKB-UniRule"/>
</dbReference>
<dbReference type="PANTHER" id="PTHR30589:SF0">
    <property type="entry name" value="PHOSPHATIDYLGLYCEROL--PROLIPOPROTEIN DIACYLGLYCERYL TRANSFERASE"/>
    <property type="match status" value="1"/>
</dbReference>
<keyword evidence="3 7" id="KW-0808">Transferase</keyword>
<dbReference type="NCBIfam" id="TIGR00544">
    <property type="entry name" value="lgt"/>
    <property type="match status" value="1"/>
</dbReference>
<evidence type="ECO:0000256" key="7">
    <source>
        <dbReference type="HAMAP-Rule" id="MF_01147"/>
    </source>
</evidence>
<dbReference type="EC" id="2.5.1.145" evidence="7"/>
<evidence type="ECO:0000256" key="4">
    <source>
        <dbReference type="ARBA" id="ARBA00022692"/>
    </source>
</evidence>
<comment type="caution">
    <text evidence="8">The sequence shown here is derived from an EMBL/GenBank/DDBJ whole genome shotgun (WGS) entry which is preliminary data.</text>
</comment>
<sequence>MAFLNFIHWNIDPEIFSLGPLSIRWYGLLFALGFFIGQYIMTKIYKNEGRKPEDVDTLTIYVVIGTVVGARLGHCLFYQPEYYLADPIRILKVWEGGLASHGGAIGILLALYYYTKNRAGQSYLWVVDRLVIPVALAGSFIRLGNLMNSEIYGHETNLPWGFIFERNGETLPMHPTQIYESLAYLSIFFILKTMYNKTQGQTPHGKLLGWFLILVFGFRFAIEFLKNDQVAFEAGMLLNMGQILSIPAVLGGIFLVYRASKKGLVQEEELVK</sequence>
<evidence type="ECO:0000256" key="6">
    <source>
        <dbReference type="ARBA" id="ARBA00023136"/>
    </source>
</evidence>
<dbReference type="HAMAP" id="MF_01147">
    <property type="entry name" value="Lgt"/>
    <property type="match status" value="1"/>
</dbReference>
<keyword evidence="8" id="KW-0449">Lipoprotein</keyword>
<proteinExistence type="inferred from homology"/>
<feature type="transmembrane region" description="Helical" evidence="7">
    <location>
        <begin position="178"/>
        <end position="195"/>
    </location>
</feature>
<keyword evidence="6 7" id="KW-0472">Membrane</keyword>
<evidence type="ECO:0000256" key="5">
    <source>
        <dbReference type="ARBA" id="ARBA00022989"/>
    </source>
</evidence>
<keyword evidence="9" id="KW-1185">Reference proteome</keyword>
<comment type="subcellular location">
    <subcellularLocation>
        <location evidence="7">Cell membrane</location>
        <topology evidence="7">Multi-pass membrane protein</topology>
    </subcellularLocation>
</comment>
<keyword evidence="2 7" id="KW-1003">Cell membrane</keyword>
<name>A0A315Z7P3_SEDFL</name>
<dbReference type="UniPathway" id="UPA00664"/>
<dbReference type="Pfam" id="PF01790">
    <property type="entry name" value="LGT"/>
    <property type="match status" value="1"/>
</dbReference>